<evidence type="ECO:0000313" key="6">
    <source>
        <dbReference type="EMBL" id="KAJ8951385.1"/>
    </source>
</evidence>
<organism evidence="6 7">
    <name type="scientific">Aromia moschata</name>
    <dbReference type="NCBI Taxonomy" id="1265417"/>
    <lineage>
        <taxon>Eukaryota</taxon>
        <taxon>Metazoa</taxon>
        <taxon>Ecdysozoa</taxon>
        <taxon>Arthropoda</taxon>
        <taxon>Hexapoda</taxon>
        <taxon>Insecta</taxon>
        <taxon>Pterygota</taxon>
        <taxon>Neoptera</taxon>
        <taxon>Endopterygota</taxon>
        <taxon>Coleoptera</taxon>
        <taxon>Polyphaga</taxon>
        <taxon>Cucujiformia</taxon>
        <taxon>Chrysomeloidea</taxon>
        <taxon>Cerambycidae</taxon>
        <taxon>Cerambycinae</taxon>
        <taxon>Callichromatini</taxon>
        <taxon>Aromia</taxon>
    </lineage>
</organism>
<evidence type="ECO:0000256" key="3">
    <source>
        <dbReference type="ARBA" id="ARBA00007658"/>
    </source>
</evidence>
<dbReference type="SUPFAM" id="SSF48225">
    <property type="entry name" value="Seven-hairpin glycosidases"/>
    <property type="match status" value="1"/>
</dbReference>
<proteinExistence type="inferred from homology"/>
<comment type="similarity">
    <text evidence="3">Belongs to the glycosyl hydrolase 47 family.</text>
</comment>
<evidence type="ECO:0000313" key="7">
    <source>
        <dbReference type="Proteomes" id="UP001162162"/>
    </source>
</evidence>
<keyword evidence="7" id="KW-1185">Reference proteome</keyword>
<evidence type="ECO:0008006" key="8">
    <source>
        <dbReference type="Google" id="ProtNLM"/>
    </source>
</evidence>
<dbReference type="EMBL" id="JAPWTK010000085">
    <property type="protein sequence ID" value="KAJ8951385.1"/>
    <property type="molecule type" value="Genomic_DNA"/>
</dbReference>
<dbReference type="InterPro" id="IPR036026">
    <property type="entry name" value="Seven-hairpin_glycosidases"/>
</dbReference>
<keyword evidence="4" id="KW-0378">Hydrolase</keyword>
<evidence type="ECO:0000256" key="5">
    <source>
        <dbReference type="ARBA" id="ARBA00023157"/>
    </source>
</evidence>
<evidence type="ECO:0000256" key="2">
    <source>
        <dbReference type="ARBA" id="ARBA00004922"/>
    </source>
</evidence>
<protein>
    <recommendedName>
        <fullName evidence="8">Alpha-1,2-Mannosidase</fullName>
    </recommendedName>
</protein>
<comment type="pathway">
    <text evidence="2">Protein modification; protein glycosylation.</text>
</comment>
<reference evidence="6" key="1">
    <citation type="journal article" date="2023" name="Insect Mol. Biol.">
        <title>Genome sequencing provides insights into the evolution of gene families encoding plant cell wall-degrading enzymes in longhorned beetles.</title>
        <authorList>
            <person name="Shin N.R."/>
            <person name="Okamura Y."/>
            <person name="Kirsch R."/>
            <person name="Pauchet Y."/>
        </authorList>
    </citation>
    <scope>NUCLEOTIDE SEQUENCE</scope>
    <source>
        <strain evidence="6">AMC_N1</strain>
    </source>
</reference>
<dbReference type="GO" id="GO:0005509">
    <property type="term" value="F:calcium ion binding"/>
    <property type="evidence" value="ECO:0007669"/>
    <property type="project" value="InterPro"/>
</dbReference>
<dbReference type="InterPro" id="IPR050749">
    <property type="entry name" value="Glycosyl_Hydrolase_47"/>
</dbReference>
<keyword evidence="5" id="KW-1015">Disulfide bond</keyword>
<dbReference type="Gene3D" id="1.50.10.10">
    <property type="match status" value="2"/>
</dbReference>
<dbReference type="AlphaFoldDB" id="A0AAV8YKD8"/>
<dbReference type="Proteomes" id="UP001162162">
    <property type="component" value="Unassembled WGS sequence"/>
</dbReference>
<dbReference type="GO" id="GO:0005975">
    <property type="term" value="P:carbohydrate metabolic process"/>
    <property type="evidence" value="ECO:0007669"/>
    <property type="project" value="InterPro"/>
</dbReference>
<evidence type="ECO:0000256" key="1">
    <source>
        <dbReference type="ARBA" id="ARBA00001913"/>
    </source>
</evidence>
<dbReference type="Pfam" id="PF01532">
    <property type="entry name" value="Glyco_hydro_47"/>
    <property type="match status" value="2"/>
</dbReference>
<comment type="cofactor">
    <cofactor evidence="1">
        <name>Ca(2+)</name>
        <dbReference type="ChEBI" id="CHEBI:29108"/>
    </cofactor>
</comment>
<gene>
    <name evidence="6" type="ORF">NQ318_009949</name>
</gene>
<dbReference type="PANTHER" id="PTHR11742:SF6">
    <property type="entry name" value="MANNOSYL-OLIGOSACCHARIDE ALPHA-1,2-MANNOSIDASE IA-RELATED"/>
    <property type="match status" value="1"/>
</dbReference>
<evidence type="ECO:0000256" key="4">
    <source>
        <dbReference type="ARBA" id="ARBA00022801"/>
    </source>
</evidence>
<dbReference type="InterPro" id="IPR012341">
    <property type="entry name" value="6hp_glycosidase-like_sf"/>
</dbReference>
<dbReference type="GO" id="GO:0000139">
    <property type="term" value="C:Golgi membrane"/>
    <property type="evidence" value="ECO:0007669"/>
    <property type="project" value="TreeGrafter"/>
</dbReference>
<dbReference type="GO" id="GO:0004571">
    <property type="term" value="F:mannosyl-oligosaccharide 1,2-alpha-mannosidase activity"/>
    <property type="evidence" value="ECO:0007669"/>
    <property type="project" value="InterPro"/>
</dbReference>
<dbReference type="PANTHER" id="PTHR11742">
    <property type="entry name" value="MANNOSYL-OLIGOSACCHARIDE ALPHA-1,2-MANNOSIDASE-RELATED"/>
    <property type="match status" value="1"/>
</dbReference>
<dbReference type="GO" id="GO:0005783">
    <property type="term" value="C:endoplasmic reticulum"/>
    <property type="evidence" value="ECO:0007669"/>
    <property type="project" value="TreeGrafter"/>
</dbReference>
<name>A0AAV8YKD8_9CUCU</name>
<comment type="caution">
    <text evidence="6">The sequence shown here is derived from an EMBL/GenBank/DDBJ whole genome shotgun (WGS) entry which is preliminary data.</text>
</comment>
<sequence length="240" mass="28006">MCCEQTSKNYGWASGGSSILSEFGTLHLEMTYLSDVTGKPIYRNKVEHIRKVLRELDKPNGLYPNYLNPKTGKWGQHHMSMGALGDSFYEYLLKAWLQTNKEDNEARQMFDDAMQAVFLHMLQTSQNGLTYFAELKFDRPEHKMDHLSCFSEGSEARALKTSEKYYILRPEVIESYFYMYRLTKDEKYRDWGWEAVQALEKYCRVPGGYTGLKNVYSESPQQDDVQQSFFIAETLKVSTY</sequence>
<dbReference type="InterPro" id="IPR001382">
    <property type="entry name" value="Glyco_hydro_47"/>
</dbReference>
<accession>A0AAV8YKD8</accession>